<gene>
    <name evidence="7" type="ORF">A2160_02855</name>
</gene>
<name>A0A1F5E7L7_9BACT</name>
<evidence type="ECO:0000256" key="4">
    <source>
        <dbReference type="ARBA" id="ARBA00031367"/>
    </source>
</evidence>
<protein>
    <recommendedName>
        <fullName evidence="3">UDP-glucose 4-epimerase</fullName>
    </recommendedName>
    <alternativeName>
        <fullName evidence="5">Galactowaldenase</fullName>
    </alternativeName>
    <alternativeName>
        <fullName evidence="4">UDP-galactose 4-epimerase</fullName>
    </alternativeName>
</protein>
<dbReference type="EMBL" id="MEZK01000010">
    <property type="protein sequence ID" value="OGD63392.1"/>
    <property type="molecule type" value="Genomic_DNA"/>
</dbReference>
<comment type="similarity">
    <text evidence="2">Belongs to the NAD(P)-dependent epimerase/dehydratase family.</text>
</comment>
<dbReference type="STRING" id="1797457.A2160_02855"/>
<dbReference type="InterPro" id="IPR036291">
    <property type="entry name" value="NAD(P)-bd_dom_sf"/>
</dbReference>
<comment type="pathway">
    <text evidence="1">Carbohydrate metabolism; galactose metabolism.</text>
</comment>
<comment type="caution">
    <text evidence="7">The sequence shown here is derived from an EMBL/GenBank/DDBJ whole genome shotgun (WGS) entry which is preliminary data.</text>
</comment>
<sequence length="302" mass="33931">MRILVTGGAGFIGSHIVDLLIDKGFSVGVVDSLIHGTLENINKKAIFFKKDITDRSLEEVFSKFRPQIVDHHAALVSVSNSQKYPLKDVQVNVTGTLQLLELSKKYKIKQFVFASSAAVHGDNRNLPLKETEKINPISIYGVSKAMAEAYIRLYHQCFTTSIFRYANVYGPRQDAQAEGGVVAIFNDCFKNKTRATIYGDGQQTRDFINVGDIARVNYQVIKKNLNGTFNISTQKQTSILDLHRLFQKLTRTNIDPVLKPKRKGDIQNSILSNKLAGEIIHWQPKISLTQGINEIISIWPRV</sequence>
<feature type="domain" description="NAD-dependent epimerase/dehydratase" evidence="6">
    <location>
        <begin position="3"/>
        <end position="231"/>
    </location>
</feature>
<dbReference type="SUPFAM" id="SSF51735">
    <property type="entry name" value="NAD(P)-binding Rossmann-fold domains"/>
    <property type="match status" value="1"/>
</dbReference>
<reference evidence="7 8" key="1">
    <citation type="journal article" date="2016" name="Nat. Commun.">
        <title>Thousands of microbial genomes shed light on interconnected biogeochemical processes in an aquifer system.</title>
        <authorList>
            <person name="Anantharaman K."/>
            <person name="Brown C.T."/>
            <person name="Hug L.A."/>
            <person name="Sharon I."/>
            <person name="Castelle C.J."/>
            <person name="Probst A.J."/>
            <person name="Thomas B.C."/>
            <person name="Singh A."/>
            <person name="Wilkins M.J."/>
            <person name="Karaoz U."/>
            <person name="Brodie E.L."/>
            <person name="Williams K.H."/>
            <person name="Hubbard S.S."/>
            <person name="Banfield J.F."/>
        </authorList>
    </citation>
    <scope>NUCLEOTIDE SEQUENCE [LARGE SCALE GENOMIC DNA]</scope>
</reference>
<evidence type="ECO:0000259" key="6">
    <source>
        <dbReference type="Pfam" id="PF01370"/>
    </source>
</evidence>
<dbReference type="Pfam" id="PF01370">
    <property type="entry name" value="Epimerase"/>
    <property type="match status" value="1"/>
</dbReference>
<dbReference type="Proteomes" id="UP000177006">
    <property type="component" value="Unassembled WGS sequence"/>
</dbReference>
<dbReference type="AlphaFoldDB" id="A0A1F5E7L7"/>
<accession>A0A1F5E7L7</accession>
<proteinExistence type="inferred from homology"/>
<dbReference type="PANTHER" id="PTHR43725:SF53">
    <property type="entry name" value="UDP-ARABINOSE 4-EPIMERASE 1"/>
    <property type="match status" value="1"/>
</dbReference>
<evidence type="ECO:0000256" key="1">
    <source>
        <dbReference type="ARBA" id="ARBA00004947"/>
    </source>
</evidence>
<evidence type="ECO:0000313" key="8">
    <source>
        <dbReference type="Proteomes" id="UP000177006"/>
    </source>
</evidence>
<evidence type="ECO:0000256" key="2">
    <source>
        <dbReference type="ARBA" id="ARBA00007637"/>
    </source>
</evidence>
<evidence type="ECO:0000256" key="5">
    <source>
        <dbReference type="ARBA" id="ARBA00033067"/>
    </source>
</evidence>
<evidence type="ECO:0000313" key="7">
    <source>
        <dbReference type="EMBL" id="OGD63392.1"/>
    </source>
</evidence>
<dbReference type="Gene3D" id="3.40.50.720">
    <property type="entry name" value="NAD(P)-binding Rossmann-like Domain"/>
    <property type="match status" value="1"/>
</dbReference>
<dbReference type="InterPro" id="IPR001509">
    <property type="entry name" value="Epimerase_deHydtase"/>
</dbReference>
<evidence type="ECO:0000256" key="3">
    <source>
        <dbReference type="ARBA" id="ARBA00018569"/>
    </source>
</evidence>
<organism evidence="7 8">
    <name type="scientific">Candidatus Beckwithbacteria bacterium RBG_13_42_9</name>
    <dbReference type="NCBI Taxonomy" id="1797457"/>
    <lineage>
        <taxon>Bacteria</taxon>
        <taxon>Candidatus Beckwithiibacteriota</taxon>
    </lineage>
</organism>
<dbReference type="PANTHER" id="PTHR43725">
    <property type="entry name" value="UDP-GLUCOSE 4-EPIMERASE"/>
    <property type="match status" value="1"/>
</dbReference>